<dbReference type="EMBL" id="CP006734">
    <property type="protein sequence ID" value="AGW40717.1"/>
    <property type="molecule type" value="Genomic_DNA"/>
</dbReference>
<keyword evidence="4" id="KW-1185">Reference proteome</keyword>
<sequence>MSARVLVLGATGMLGSTVTSILRRSGHDVTGTVRDLALVPAGRRDRHRLFDAFTDDPSGLLEGFSSGDYVINCIGLIKHRLRDDDAGDRYNAIKINAELPYALARAAGERNVRVIQIATDCVYSGQTGGYDETAAHDATDVYGQSKSLGEVPGDHFLNLRCSIIGPEQKSRDSLLEWVLAHEPGSTFNGYLDHRWNGVTTDVFAAIAAGIVQTGSTLSGTRHLVPADSVDKDALSRLILSAYGREDVSVLPVETGTPVDRTLTTIHPDVNATLWRDAGYDEIPTIETMVRTLASESIERDS</sequence>
<comment type="similarity">
    <text evidence="1">Belongs to the dTDP-4-dehydrorhamnose reductase family.</text>
</comment>
<keyword evidence="1" id="KW-0521">NADP</keyword>
<comment type="pathway">
    <text evidence="1">Carbohydrate biosynthesis; dTDP-L-rhamnose biosynthesis.</text>
</comment>
<evidence type="ECO:0000313" key="3">
    <source>
        <dbReference type="EMBL" id="AGW40717.1"/>
    </source>
</evidence>
<dbReference type="HOGENOM" id="CLU_045518_2_2_11"/>
<evidence type="ECO:0000313" key="4">
    <source>
        <dbReference type="Proteomes" id="UP000016743"/>
    </source>
</evidence>
<feature type="domain" description="NAD-dependent epimerase/dehydratase" evidence="2">
    <location>
        <begin position="5"/>
        <end position="150"/>
    </location>
</feature>
<keyword evidence="1" id="KW-0560">Oxidoreductase</keyword>
<proteinExistence type="inferred from homology"/>
<dbReference type="InterPro" id="IPR001509">
    <property type="entry name" value="Epimerase_deHydtase"/>
</dbReference>
<dbReference type="OrthoDB" id="9803892at2"/>
<dbReference type="Pfam" id="PF01370">
    <property type="entry name" value="Epimerase"/>
    <property type="match status" value="1"/>
</dbReference>
<dbReference type="PANTHER" id="PTHR10491">
    <property type="entry name" value="DTDP-4-DEHYDRORHAMNOSE REDUCTASE"/>
    <property type="match status" value="1"/>
</dbReference>
<dbReference type="STRING" id="1389489.O159_05220"/>
<dbReference type="GO" id="GO:0008831">
    <property type="term" value="F:dTDP-4-dehydrorhamnose reductase activity"/>
    <property type="evidence" value="ECO:0007669"/>
    <property type="project" value="UniProtKB-EC"/>
</dbReference>
<reference evidence="3 4" key="1">
    <citation type="journal article" date="2013" name="Genome Announc.">
        <title>Complete Genome Sequence of Leifsonia xyli subsp. cynodontis Strain DSM46306, a Gram-Positive Bacterial Pathogen of Grasses.</title>
        <authorList>
            <person name="Monteiro-Vitorello C.B."/>
            <person name="Zerillo M.M."/>
            <person name="Van Sluys M.A."/>
            <person name="Camargo L.E."/>
            <person name="Kitajima J.P."/>
        </authorList>
    </citation>
    <scope>NUCLEOTIDE SEQUENCE [LARGE SCALE GENOMIC DNA]</scope>
    <source>
        <strain evidence="3 4">DSM 46306</strain>
    </source>
</reference>
<comment type="function">
    <text evidence="1">Catalyzes the reduction of dTDP-6-deoxy-L-lyxo-4-hexulose to yield dTDP-L-rhamnose.</text>
</comment>
<dbReference type="InterPro" id="IPR036291">
    <property type="entry name" value="NAD(P)-bd_dom_sf"/>
</dbReference>
<dbReference type="Gene3D" id="3.40.50.720">
    <property type="entry name" value="NAD(P)-binding Rossmann-like Domain"/>
    <property type="match status" value="1"/>
</dbReference>
<dbReference type="AlphaFoldDB" id="U3P713"/>
<dbReference type="SUPFAM" id="SSF51735">
    <property type="entry name" value="NAD(P)-binding Rossmann-fold domains"/>
    <property type="match status" value="1"/>
</dbReference>
<organism evidence="3 4">
    <name type="scientific">Leifsonia xyli subsp. cynodontis DSM 46306</name>
    <dbReference type="NCBI Taxonomy" id="1389489"/>
    <lineage>
        <taxon>Bacteria</taxon>
        <taxon>Bacillati</taxon>
        <taxon>Actinomycetota</taxon>
        <taxon>Actinomycetes</taxon>
        <taxon>Micrococcales</taxon>
        <taxon>Microbacteriaceae</taxon>
        <taxon>Leifsonia</taxon>
    </lineage>
</organism>
<dbReference type="PANTHER" id="PTHR10491:SF4">
    <property type="entry name" value="METHIONINE ADENOSYLTRANSFERASE 2 SUBUNIT BETA"/>
    <property type="match status" value="1"/>
</dbReference>
<dbReference type="GO" id="GO:0005829">
    <property type="term" value="C:cytosol"/>
    <property type="evidence" value="ECO:0007669"/>
    <property type="project" value="TreeGrafter"/>
</dbReference>
<dbReference type="RefSeq" id="WP_021754158.1">
    <property type="nucleotide sequence ID" value="NC_022438.1"/>
</dbReference>
<dbReference type="GO" id="GO:0019305">
    <property type="term" value="P:dTDP-rhamnose biosynthetic process"/>
    <property type="evidence" value="ECO:0007669"/>
    <property type="project" value="UniProtKB-UniPathway"/>
</dbReference>
<dbReference type="UniPathway" id="UPA00124"/>
<dbReference type="CDD" id="cd05254">
    <property type="entry name" value="dTDP_HR_like_SDR_e"/>
    <property type="match status" value="1"/>
</dbReference>
<gene>
    <name evidence="3" type="ORF">O159_05220</name>
</gene>
<dbReference type="eggNOG" id="COG1091">
    <property type="taxonomic scope" value="Bacteria"/>
</dbReference>
<evidence type="ECO:0000259" key="2">
    <source>
        <dbReference type="Pfam" id="PF01370"/>
    </source>
</evidence>
<evidence type="ECO:0000256" key="1">
    <source>
        <dbReference type="RuleBase" id="RU364082"/>
    </source>
</evidence>
<dbReference type="InterPro" id="IPR005913">
    <property type="entry name" value="dTDP_dehydrorham_reduct"/>
</dbReference>
<dbReference type="EC" id="1.1.1.133" evidence="1"/>
<dbReference type="Proteomes" id="UP000016743">
    <property type="component" value="Chromosome"/>
</dbReference>
<name>U3P713_LEIXC</name>
<dbReference type="KEGG" id="lxy:O159_05220"/>
<protein>
    <recommendedName>
        <fullName evidence="1">dTDP-4-dehydrorhamnose reductase</fullName>
        <ecNumber evidence="1">1.1.1.133</ecNumber>
    </recommendedName>
</protein>
<dbReference type="PATRIC" id="fig|1389489.3.peg.504"/>
<accession>U3P713</accession>